<dbReference type="SUPFAM" id="SSF52833">
    <property type="entry name" value="Thioredoxin-like"/>
    <property type="match status" value="1"/>
</dbReference>
<dbReference type="PANTHER" id="PTHR13887">
    <property type="entry name" value="GLUTATHIONE S-TRANSFERASE KAPPA"/>
    <property type="match status" value="1"/>
</dbReference>
<keyword evidence="3" id="KW-1185">Reference proteome</keyword>
<dbReference type="AlphaFoldDB" id="A0A562Q2Q9"/>
<dbReference type="InterPro" id="IPR036249">
    <property type="entry name" value="Thioredoxin-like_sf"/>
</dbReference>
<evidence type="ECO:0000313" key="3">
    <source>
        <dbReference type="Proteomes" id="UP000316905"/>
    </source>
</evidence>
<dbReference type="EMBL" id="VLKY01000013">
    <property type="protein sequence ID" value="TWI50957.1"/>
    <property type="molecule type" value="Genomic_DNA"/>
</dbReference>
<protein>
    <submittedName>
        <fullName evidence="2">Putative DsbA family dithiol-disulfide isomerase</fullName>
    </submittedName>
</protein>
<feature type="domain" description="DSBA-like thioredoxin" evidence="1">
    <location>
        <begin position="13"/>
        <end position="207"/>
    </location>
</feature>
<accession>A0A562Q2Q9</accession>
<dbReference type="GO" id="GO:0016491">
    <property type="term" value="F:oxidoreductase activity"/>
    <property type="evidence" value="ECO:0007669"/>
    <property type="project" value="InterPro"/>
</dbReference>
<keyword evidence="2" id="KW-0413">Isomerase</keyword>
<reference evidence="2 3" key="1">
    <citation type="journal article" date="2015" name="Stand. Genomic Sci.">
        <title>Genomic Encyclopedia of Bacterial and Archaeal Type Strains, Phase III: the genomes of soil and plant-associated and newly described type strains.</title>
        <authorList>
            <person name="Whitman W.B."/>
            <person name="Woyke T."/>
            <person name="Klenk H.P."/>
            <person name="Zhou Y."/>
            <person name="Lilburn T.G."/>
            <person name="Beck B.J."/>
            <person name="De Vos P."/>
            <person name="Vandamme P."/>
            <person name="Eisen J.A."/>
            <person name="Garrity G."/>
            <person name="Hugenholtz P."/>
            <person name="Kyrpides N.C."/>
        </authorList>
    </citation>
    <scope>NUCLEOTIDE SEQUENCE [LARGE SCALE GENOMIC DNA]</scope>
    <source>
        <strain evidence="2 3">CGMCC 1.6858</strain>
    </source>
</reference>
<dbReference type="PANTHER" id="PTHR13887:SF33">
    <property type="entry name" value="ISOMERASE"/>
    <property type="match status" value="1"/>
</dbReference>
<sequence length="211" mass="23736">MMHATMSTSLIHLDIWSDYVCPFCYLELPVVDALKSRYETQLIVTWHAFELRPEPIPTLEPDGHYLRTTWARVVYPMAEERQLPLRLPPVQPRSRKALEAVEFARRHDRFDDCHRALFQAFFEQGRDIGNVDVLLDVAAQQALDTDALATALEQGHHTQSVLADEALAHRLGITAVPTLLIRPAGQPLEQAEALSGALSLEQLIAAIDRIA</sequence>
<dbReference type="Gene3D" id="3.40.30.10">
    <property type="entry name" value="Glutaredoxin"/>
    <property type="match status" value="1"/>
</dbReference>
<dbReference type="Pfam" id="PF01323">
    <property type="entry name" value="DSBA"/>
    <property type="match status" value="1"/>
</dbReference>
<proteinExistence type="predicted"/>
<name>A0A562Q2Q9_9PSED</name>
<dbReference type="InterPro" id="IPR001853">
    <property type="entry name" value="DSBA-like_thioredoxin_dom"/>
</dbReference>
<comment type="caution">
    <text evidence="2">The sequence shown here is derived from an EMBL/GenBank/DDBJ whole genome shotgun (WGS) entry which is preliminary data.</text>
</comment>
<evidence type="ECO:0000313" key="2">
    <source>
        <dbReference type="EMBL" id="TWI50957.1"/>
    </source>
</evidence>
<gene>
    <name evidence="2" type="ORF">IQ22_03656</name>
</gene>
<evidence type="ECO:0000259" key="1">
    <source>
        <dbReference type="Pfam" id="PF01323"/>
    </source>
</evidence>
<organism evidence="2 3">
    <name type="scientific">Pseudomonas duriflava</name>
    <dbReference type="NCBI Taxonomy" id="459528"/>
    <lineage>
        <taxon>Bacteria</taxon>
        <taxon>Pseudomonadati</taxon>
        <taxon>Pseudomonadota</taxon>
        <taxon>Gammaproteobacteria</taxon>
        <taxon>Pseudomonadales</taxon>
        <taxon>Pseudomonadaceae</taxon>
        <taxon>Pseudomonas</taxon>
    </lineage>
</organism>
<dbReference type="GO" id="GO:0016853">
    <property type="term" value="F:isomerase activity"/>
    <property type="evidence" value="ECO:0007669"/>
    <property type="project" value="UniProtKB-KW"/>
</dbReference>
<dbReference type="Proteomes" id="UP000316905">
    <property type="component" value="Unassembled WGS sequence"/>
</dbReference>